<name>A0A0S2TG73_9GAMM</name>
<accession>A0A0S2TG73</accession>
<dbReference type="EMBL" id="CP013099">
    <property type="protein sequence ID" value="ALP54077.1"/>
    <property type="molecule type" value="Genomic_DNA"/>
</dbReference>
<organism evidence="1 2">
    <name type="scientific">Candidatus Tenderia electrophaga</name>
    <dbReference type="NCBI Taxonomy" id="1748243"/>
    <lineage>
        <taxon>Bacteria</taxon>
        <taxon>Pseudomonadati</taxon>
        <taxon>Pseudomonadota</taxon>
        <taxon>Gammaproteobacteria</taxon>
        <taxon>Candidatus Tenderiales</taxon>
        <taxon>Candidatus Tenderiaceae</taxon>
        <taxon>Candidatus Tenderia</taxon>
    </lineage>
</organism>
<dbReference type="KEGG" id="tee:Tel_13570"/>
<sequence length="430" mass="49825">MSLAGKLRSFVFEQKCVPWRVQHEFECWMELRALERFPAFYRLIRFGRGREIVRPVTTGPKHHFFGYYEKTPWNLSGRLLLAHEVDFNDRPPAADDRVTIGVVHVDDDNRFEALSEGHAWNWQQGAMTQWHPADPERLFIHNDRRDGRLVAVVRHVNGDEVKTYERPVYAVAPDGKQALSLNFARLQRHRPGYGYAGVTDPWADEPHPVDDGIHLMDLEGGTSRLIISLEQLATLNPKEGMQGAHHWINHIQFSRGGRRFAFFHIWRVGEAGWSVRFYTAKPDGSELRCLLDTGMVSHYDWLDDRRIMIWARHPDGRDRFLFLDDGDGSISVVGESVLTEDGHCTFSPDGKWVLNDTYPDVYQLRTLMLFDPDRGKRTDLARLRSPKDKWWGEIRCDLHPRWSRDGSKVCIDSVHSGERQMYVVDLKGVV</sequence>
<dbReference type="Proteomes" id="UP000055136">
    <property type="component" value="Chromosome"/>
</dbReference>
<gene>
    <name evidence="1" type="ORF">Tel_13570</name>
</gene>
<dbReference type="Gene3D" id="2.130.10.10">
    <property type="entry name" value="YVTN repeat-like/Quinoprotein amine dehydrogenase"/>
    <property type="match status" value="1"/>
</dbReference>
<keyword evidence="2" id="KW-1185">Reference proteome</keyword>
<dbReference type="SUPFAM" id="SSF82171">
    <property type="entry name" value="DPP6 N-terminal domain-like"/>
    <property type="match status" value="1"/>
</dbReference>
<dbReference type="AlphaFoldDB" id="A0A0S2TG73"/>
<evidence type="ECO:0008006" key="3">
    <source>
        <dbReference type="Google" id="ProtNLM"/>
    </source>
</evidence>
<proteinExistence type="predicted"/>
<dbReference type="STRING" id="1748243.Tel_13570"/>
<evidence type="ECO:0000313" key="2">
    <source>
        <dbReference type="Proteomes" id="UP000055136"/>
    </source>
</evidence>
<protein>
    <recommendedName>
        <fullName evidence="3">Oligogalacturonate lyase domain-containing protein</fullName>
    </recommendedName>
</protein>
<dbReference type="InterPro" id="IPR015943">
    <property type="entry name" value="WD40/YVTN_repeat-like_dom_sf"/>
</dbReference>
<evidence type="ECO:0000313" key="1">
    <source>
        <dbReference type="EMBL" id="ALP54077.1"/>
    </source>
</evidence>
<reference evidence="1" key="1">
    <citation type="submission" date="2015-10" db="EMBL/GenBank/DDBJ databases">
        <title>Description of Candidatus Tenderia electrophaga gen. nov, sp. nov., an Uncultivated Electroautotroph from a Biocathode Enrichment.</title>
        <authorList>
            <person name="Eddie B.J."/>
            <person name="Malanoski A.P."/>
            <person name="Wang Z."/>
            <person name="Hall R.J."/>
            <person name="Oh S.D."/>
            <person name="Heiner C."/>
            <person name="Lin B."/>
            <person name="Strycharz-Glaven S.M."/>
        </authorList>
    </citation>
    <scope>NUCLEOTIDE SEQUENCE [LARGE SCALE GENOMIC DNA]</scope>
    <source>
        <strain evidence="1">NRL1</strain>
    </source>
</reference>